<evidence type="ECO:0000256" key="1">
    <source>
        <dbReference type="ARBA" id="ARBA00004173"/>
    </source>
</evidence>
<feature type="region of interest" description="Disordered" evidence="9">
    <location>
        <begin position="284"/>
        <end position="312"/>
    </location>
</feature>
<name>A0A1Q3A0J9_ZYGRO</name>
<dbReference type="AlphaFoldDB" id="A0A1Q3A0J9"/>
<gene>
    <name evidence="10" type="ORF">ZYGR_0N06180</name>
</gene>
<evidence type="ECO:0000256" key="5">
    <source>
        <dbReference type="ARBA" id="ARBA00023054"/>
    </source>
</evidence>
<dbReference type="InterPro" id="IPR024461">
    <property type="entry name" value="CCDC90-like"/>
</dbReference>
<dbReference type="Pfam" id="PF07798">
    <property type="entry name" value="CCDC90-like"/>
    <property type="match status" value="1"/>
</dbReference>
<protein>
    <submittedName>
        <fullName evidence="10">Uncharacterized protein</fullName>
    </submittedName>
</protein>
<dbReference type="PANTHER" id="PTHR14360">
    <property type="entry name" value="PROTEIN FMP32, MITOCHONDRIAL"/>
    <property type="match status" value="1"/>
</dbReference>
<dbReference type="eggNOG" id="ENOG502RBZK">
    <property type="taxonomic scope" value="Eukaryota"/>
</dbReference>
<keyword evidence="7" id="KW-0472">Membrane</keyword>
<comment type="subcellular location">
    <subcellularLocation>
        <location evidence="2">Membrane</location>
    </subcellularLocation>
    <subcellularLocation>
        <location evidence="1">Mitochondrion</location>
    </subcellularLocation>
</comment>
<keyword evidence="3" id="KW-0812">Transmembrane</keyword>
<evidence type="ECO:0000256" key="4">
    <source>
        <dbReference type="ARBA" id="ARBA00022989"/>
    </source>
</evidence>
<feature type="compositionally biased region" description="Acidic residues" evidence="9">
    <location>
        <begin position="285"/>
        <end position="312"/>
    </location>
</feature>
<reference evidence="10 11" key="1">
    <citation type="submission" date="2016-08" db="EMBL/GenBank/DDBJ databases">
        <title>Draft genome sequence of allopolyploid Zygosaccharomyces rouxii.</title>
        <authorList>
            <person name="Watanabe J."/>
            <person name="Uehara K."/>
            <person name="Mogi Y."/>
            <person name="Tsukioka Y."/>
        </authorList>
    </citation>
    <scope>NUCLEOTIDE SEQUENCE [LARGE SCALE GENOMIC DNA]</scope>
    <source>
        <strain evidence="10 11">NBRC 110957</strain>
    </source>
</reference>
<dbReference type="GO" id="GO:2000214">
    <property type="term" value="P:regulation of L-proline metabolic process"/>
    <property type="evidence" value="ECO:0007669"/>
    <property type="project" value="EnsemblFungi"/>
</dbReference>
<dbReference type="OrthoDB" id="5424147at2759"/>
<comment type="caution">
    <text evidence="10">The sequence shown here is derived from an EMBL/GenBank/DDBJ whole genome shotgun (WGS) entry which is preliminary data.</text>
</comment>
<keyword evidence="6" id="KW-0496">Mitochondrion</keyword>
<dbReference type="EMBL" id="BDGX01000014">
    <property type="protein sequence ID" value="GAV49211.1"/>
    <property type="molecule type" value="Genomic_DNA"/>
</dbReference>
<dbReference type="PANTHER" id="PTHR14360:SF12">
    <property type="entry name" value="MOZ PROTEIN REPRESENTS A CHROMATIN-ASSOCIATED ACETYLTRANSFERASE"/>
    <property type="match status" value="1"/>
</dbReference>
<accession>A0A1Q3A0J9</accession>
<evidence type="ECO:0000256" key="7">
    <source>
        <dbReference type="ARBA" id="ARBA00023136"/>
    </source>
</evidence>
<feature type="coiled-coil region" evidence="8">
    <location>
        <begin position="161"/>
        <end position="188"/>
    </location>
</feature>
<proteinExistence type="predicted"/>
<evidence type="ECO:0000313" key="11">
    <source>
        <dbReference type="Proteomes" id="UP000187013"/>
    </source>
</evidence>
<organism evidence="10 11">
    <name type="scientific">Zygosaccharomyces rouxii</name>
    <dbReference type="NCBI Taxonomy" id="4956"/>
    <lineage>
        <taxon>Eukaryota</taxon>
        <taxon>Fungi</taxon>
        <taxon>Dikarya</taxon>
        <taxon>Ascomycota</taxon>
        <taxon>Saccharomycotina</taxon>
        <taxon>Saccharomycetes</taxon>
        <taxon>Saccharomycetales</taxon>
        <taxon>Saccharomycetaceae</taxon>
        <taxon>Zygosaccharomyces</taxon>
    </lineage>
</organism>
<evidence type="ECO:0000256" key="6">
    <source>
        <dbReference type="ARBA" id="ARBA00023128"/>
    </source>
</evidence>
<evidence type="ECO:0000256" key="9">
    <source>
        <dbReference type="SAM" id="MobiDB-lite"/>
    </source>
</evidence>
<evidence type="ECO:0000256" key="3">
    <source>
        <dbReference type="ARBA" id="ARBA00022692"/>
    </source>
</evidence>
<sequence length="312" mass="36176">MLTLLRRANLSCSLRALRLQRTSAFTRINGMAQRSLKTNSRLYSNINNVQDQQARSNQASENFLKQMPERLVSEGDGLKPTTAANQFDTLELHQRLNLQGYTPQQSEAIITLLLELLDEFFYRDYNHIYLNGMELENQSHLFHAAETELKYAIQNSRDTQLNNQHLQLMKLIRDLESLHDEMNEMTINFLQKDSKVDFHNQKIENTLLQRRVKMELSDCDNKISTQILGNTRSDIENLRWQTTRSGLLAVLILVFFMVGGASISKRLSVEHDKPVQVTLHTVDPEERDADEDDNTLDQILLDEDEFNPDVKR</sequence>
<dbReference type="Proteomes" id="UP000187013">
    <property type="component" value="Unassembled WGS sequence"/>
</dbReference>
<evidence type="ECO:0000256" key="8">
    <source>
        <dbReference type="SAM" id="Coils"/>
    </source>
</evidence>
<evidence type="ECO:0000313" key="10">
    <source>
        <dbReference type="EMBL" id="GAV49211.1"/>
    </source>
</evidence>
<dbReference type="GO" id="GO:0005743">
    <property type="term" value="C:mitochondrial inner membrane"/>
    <property type="evidence" value="ECO:0007669"/>
    <property type="project" value="EnsemblFungi"/>
</dbReference>
<keyword evidence="4" id="KW-1133">Transmembrane helix</keyword>
<dbReference type="OMA" id="PQDQHDI"/>
<keyword evidence="5 8" id="KW-0175">Coiled coil</keyword>
<evidence type="ECO:0000256" key="2">
    <source>
        <dbReference type="ARBA" id="ARBA00004370"/>
    </source>
</evidence>